<evidence type="ECO:0000313" key="4">
    <source>
        <dbReference type="EMBL" id="KOA18587.1"/>
    </source>
</evidence>
<organism evidence="4 5">
    <name type="scientific">Clostridium homopropionicum DSM 5847</name>
    <dbReference type="NCBI Taxonomy" id="1121318"/>
    <lineage>
        <taxon>Bacteria</taxon>
        <taxon>Bacillati</taxon>
        <taxon>Bacillota</taxon>
        <taxon>Clostridia</taxon>
        <taxon>Eubacteriales</taxon>
        <taxon>Clostridiaceae</taxon>
        <taxon>Clostridium</taxon>
    </lineage>
</organism>
<dbReference type="GO" id="GO:1901982">
    <property type="term" value="F:maltose binding"/>
    <property type="evidence" value="ECO:0007669"/>
    <property type="project" value="TreeGrafter"/>
</dbReference>
<dbReference type="RefSeq" id="WP_200903916.1">
    <property type="nucleotide sequence ID" value="NZ_LHUR01000036.1"/>
</dbReference>
<dbReference type="GO" id="GO:0042956">
    <property type="term" value="P:maltodextrin transmembrane transport"/>
    <property type="evidence" value="ECO:0007669"/>
    <property type="project" value="TreeGrafter"/>
</dbReference>
<dbReference type="PATRIC" id="fig|1121318.3.peg.2879"/>
<sequence length="380" mass="43393">MCKNLKVLAVGDPAVYAYTDEKYGILSNFKSDFSVEFKIVPFTEYYPEMMAAFEGKRDYDVVMVAGHLWLKDFVNKGYLAPIDSSFNEDYEYEDILPVIREEVKIDNIPYLYPSFCDGHVVLYRKSVVENVLGKCEKKAISTDELIYMASSCNGYNGMKGIVLKAHQSEIFLDFLPYLRNEGVDAVDTITHKPAFNNEMGEKALKKYMRLKAFAPENTSSYGNDEVKNAFQNNECVFAVTWGGQIGVVLDDDCLHKEDVGFLALKTSWNVTWSFGINKLSDKKEEANEFLRYISSKSVDRVIGAYAGSPVRKSTYITDMDKYKWYRMHLELIEKYAKPLPQINNAGEKFGALYEALWKAFEGKVTIKEALKTAEEKMLKL</sequence>
<dbReference type="Gene3D" id="3.40.190.10">
    <property type="entry name" value="Periplasmic binding protein-like II"/>
    <property type="match status" value="2"/>
</dbReference>
<proteinExistence type="inferred from homology"/>
<dbReference type="InterPro" id="IPR006059">
    <property type="entry name" value="SBP"/>
</dbReference>
<comment type="caution">
    <text evidence="4">The sequence shown here is derived from an EMBL/GenBank/DDBJ whole genome shotgun (WGS) entry which is preliminary data.</text>
</comment>
<dbReference type="GO" id="GO:0055052">
    <property type="term" value="C:ATP-binding cassette (ABC) transporter complex, substrate-binding subunit-containing"/>
    <property type="evidence" value="ECO:0007669"/>
    <property type="project" value="TreeGrafter"/>
</dbReference>
<evidence type="ECO:0000256" key="2">
    <source>
        <dbReference type="ARBA" id="ARBA00022448"/>
    </source>
</evidence>
<keyword evidence="2" id="KW-0813">Transport</keyword>
<keyword evidence="5" id="KW-1185">Reference proteome</keyword>
<dbReference type="PANTHER" id="PTHR30061">
    <property type="entry name" value="MALTOSE-BINDING PERIPLASMIC PROTEIN"/>
    <property type="match status" value="1"/>
</dbReference>
<evidence type="ECO:0000313" key="5">
    <source>
        <dbReference type="Proteomes" id="UP000037043"/>
    </source>
</evidence>
<dbReference type="SUPFAM" id="SSF53850">
    <property type="entry name" value="Periplasmic binding protein-like II"/>
    <property type="match status" value="1"/>
</dbReference>
<name>A0A0L6Z6J5_9CLOT</name>
<gene>
    <name evidence="4" type="ORF">CLHOM_28710</name>
</gene>
<comment type="similarity">
    <text evidence="1">Belongs to the bacterial solute-binding protein 1 family.</text>
</comment>
<reference evidence="5" key="1">
    <citation type="submission" date="2015-08" db="EMBL/GenBank/DDBJ databases">
        <title>Genome sequence of the strict anaerobe Clostridium homopropionicum LuHBu1 (DSM 5847T).</title>
        <authorList>
            <person name="Poehlein A."/>
            <person name="Beck M."/>
            <person name="Schiel-Bengelsdorf B."/>
            <person name="Bengelsdorf F.R."/>
            <person name="Daniel R."/>
            <person name="Duerre P."/>
        </authorList>
    </citation>
    <scope>NUCLEOTIDE SEQUENCE [LARGE SCALE GENOMIC DNA]</scope>
    <source>
        <strain evidence="5">DSM 5847</strain>
    </source>
</reference>
<evidence type="ECO:0000256" key="1">
    <source>
        <dbReference type="ARBA" id="ARBA00008520"/>
    </source>
</evidence>
<keyword evidence="3" id="KW-0732">Signal</keyword>
<dbReference type="AlphaFoldDB" id="A0A0L6Z6J5"/>
<dbReference type="STRING" id="36844.SAMN04488501_1108"/>
<protein>
    <submittedName>
        <fullName evidence="4">Bacterial extracellular solute-binding protein</fullName>
    </submittedName>
</protein>
<dbReference type="PANTHER" id="PTHR30061:SF50">
    <property type="entry name" value="MALTOSE_MALTODEXTRIN-BINDING PERIPLASMIC PROTEIN"/>
    <property type="match status" value="1"/>
</dbReference>
<dbReference type="Pfam" id="PF01547">
    <property type="entry name" value="SBP_bac_1"/>
    <property type="match status" value="1"/>
</dbReference>
<accession>A0A0L6Z6J5</accession>
<dbReference type="Proteomes" id="UP000037043">
    <property type="component" value="Unassembled WGS sequence"/>
</dbReference>
<dbReference type="GO" id="GO:0015768">
    <property type="term" value="P:maltose transport"/>
    <property type="evidence" value="ECO:0007669"/>
    <property type="project" value="TreeGrafter"/>
</dbReference>
<dbReference type="EMBL" id="LHUR01000036">
    <property type="protein sequence ID" value="KOA18587.1"/>
    <property type="molecule type" value="Genomic_DNA"/>
</dbReference>
<evidence type="ECO:0000256" key="3">
    <source>
        <dbReference type="ARBA" id="ARBA00022729"/>
    </source>
</evidence>